<dbReference type="SMART" id="SM00267">
    <property type="entry name" value="GGDEF"/>
    <property type="match status" value="1"/>
</dbReference>
<feature type="domain" description="GGDEF" evidence="1">
    <location>
        <begin position="163"/>
        <end position="309"/>
    </location>
</feature>
<keyword evidence="3" id="KW-1185">Reference proteome</keyword>
<name>A0A940X056_9BACI</name>
<dbReference type="GO" id="GO:0043709">
    <property type="term" value="P:cell adhesion involved in single-species biofilm formation"/>
    <property type="evidence" value="ECO:0007669"/>
    <property type="project" value="TreeGrafter"/>
</dbReference>
<dbReference type="Pfam" id="PF00571">
    <property type="entry name" value="CBS"/>
    <property type="match status" value="1"/>
</dbReference>
<accession>A0A940X056</accession>
<dbReference type="PANTHER" id="PTHR45138">
    <property type="entry name" value="REGULATORY COMPONENTS OF SENSORY TRANSDUCTION SYSTEM"/>
    <property type="match status" value="1"/>
</dbReference>
<evidence type="ECO:0000313" key="2">
    <source>
        <dbReference type="EMBL" id="MBP3951579.1"/>
    </source>
</evidence>
<dbReference type="GO" id="GO:0005886">
    <property type="term" value="C:plasma membrane"/>
    <property type="evidence" value="ECO:0007669"/>
    <property type="project" value="TreeGrafter"/>
</dbReference>
<dbReference type="GO" id="GO:0052621">
    <property type="term" value="F:diguanylate cyclase activity"/>
    <property type="evidence" value="ECO:0007669"/>
    <property type="project" value="TreeGrafter"/>
</dbReference>
<dbReference type="InterPro" id="IPR050469">
    <property type="entry name" value="Diguanylate_Cyclase"/>
</dbReference>
<dbReference type="Gene3D" id="3.30.70.270">
    <property type="match status" value="1"/>
</dbReference>
<dbReference type="SUPFAM" id="SSF54631">
    <property type="entry name" value="CBS-domain pair"/>
    <property type="match status" value="1"/>
</dbReference>
<dbReference type="InterPro" id="IPR000160">
    <property type="entry name" value="GGDEF_dom"/>
</dbReference>
<comment type="caution">
    <text evidence="2">The sequence shown here is derived from an EMBL/GenBank/DDBJ whole genome shotgun (WGS) entry which is preliminary data.</text>
</comment>
<evidence type="ECO:0000259" key="1">
    <source>
        <dbReference type="PROSITE" id="PS50887"/>
    </source>
</evidence>
<dbReference type="EMBL" id="JAGKSQ010000004">
    <property type="protein sequence ID" value="MBP3951579.1"/>
    <property type="molecule type" value="Genomic_DNA"/>
</dbReference>
<dbReference type="PANTHER" id="PTHR45138:SF9">
    <property type="entry name" value="DIGUANYLATE CYCLASE DGCM-RELATED"/>
    <property type="match status" value="1"/>
</dbReference>
<dbReference type="InterPro" id="IPR000644">
    <property type="entry name" value="CBS_dom"/>
</dbReference>
<dbReference type="AlphaFoldDB" id="A0A940X056"/>
<reference evidence="2" key="1">
    <citation type="submission" date="2021-03" db="EMBL/GenBank/DDBJ databases">
        <title>Bacillus suaedae sp. nov., isolated from Suaeda aralocaspica.</title>
        <authorList>
            <person name="Lei R.F.R."/>
        </authorList>
    </citation>
    <scope>NUCLEOTIDE SEQUENCE</scope>
    <source>
        <strain evidence="2">YZJH907-2</strain>
    </source>
</reference>
<dbReference type="SUPFAM" id="SSF55073">
    <property type="entry name" value="Nucleotide cyclase"/>
    <property type="match status" value="1"/>
</dbReference>
<dbReference type="CDD" id="cd01949">
    <property type="entry name" value="GGDEF"/>
    <property type="match status" value="1"/>
</dbReference>
<gene>
    <name evidence="2" type="ORF">J7W16_10565</name>
</gene>
<dbReference type="InterPro" id="IPR043128">
    <property type="entry name" value="Rev_trsase/Diguanyl_cyclase"/>
</dbReference>
<dbReference type="RefSeq" id="WP_210597284.1">
    <property type="nucleotide sequence ID" value="NZ_JAGKSQ010000004.1"/>
</dbReference>
<dbReference type="InterPro" id="IPR046342">
    <property type="entry name" value="CBS_dom_sf"/>
</dbReference>
<dbReference type="PROSITE" id="PS50887">
    <property type="entry name" value="GGDEF"/>
    <property type="match status" value="1"/>
</dbReference>
<protein>
    <submittedName>
        <fullName evidence="2">GGDEF domain-containing protein</fullName>
    </submittedName>
</protein>
<dbReference type="NCBIfam" id="TIGR00254">
    <property type="entry name" value="GGDEF"/>
    <property type="match status" value="1"/>
</dbReference>
<organism evidence="2 3">
    <name type="scientific">Halalkalibacter suaedae</name>
    <dbReference type="NCBI Taxonomy" id="2822140"/>
    <lineage>
        <taxon>Bacteria</taxon>
        <taxon>Bacillati</taxon>
        <taxon>Bacillota</taxon>
        <taxon>Bacilli</taxon>
        <taxon>Bacillales</taxon>
        <taxon>Bacillaceae</taxon>
        <taxon>Halalkalibacter</taxon>
    </lineage>
</organism>
<dbReference type="Pfam" id="PF00990">
    <property type="entry name" value="GGDEF"/>
    <property type="match status" value="1"/>
</dbReference>
<evidence type="ECO:0000313" key="3">
    <source>
        <dbReference type="Proteomes" id="UP000678228"/>
    </source>
</evidence>
<sequence>MTTYIEEICEQVPWVDPKTHSQEVHLIFKDNPKLQGIVVIEEDMPVALVMRSRFYQKIGGLYGYNLYMGRAIELVMNKFPFIVDCTQPIVEVSQKAMERPEEELYDYVIVTKEDKYIGVVSIQKLLLTFADIQKEAARFLSPLTGLPGNNLIDLELSKLINADHFCVLYIDLDNFKAYNDTYGFKNGDKLILETARILQNCLPHHFVGHIGGDDFVGILKQDEYTESANQIIHEFDLAIQQFYSEEHWNQGYVITENRFGIKENIPLVSISIAIVTNQGYSYSSAHEIVSVATEMKKICKKNNYSCFVANNYNCI</sequence>
<dbReference type="GO" id="GO:1902201">
    <property type="term" value="P:negative regulation of bacterial-type flagellum-dependent cell motility"/>
    <property type="evidence" value="ECO:0007669"/>
    <property type="project" value="TreeGrafter"/>
</dbReference>
<dbReference type="Proteomes" id="UP000678228">
    <property type="component" value="Unassembled WGS sequence"/>
</dbReference>
<proteinExistence type="predicted"/>
<dbReference type="InterPro" id="IPR029787">
    <property type="entry name" value="Nucleotide_cyclase"/>
</dbReference>